<dbReference type="GO" id="GO:0030544">
    <property type="term" value="F:Hsp70 protein binding"/>
    <property type="evidence" value="ECO:0007669"/>
    <property type="project" value="TreeGrafter"/>
</dbReference>
<evidence type="ECO:0000256" key="2">
    <source>
        <dbReference type="SAM" id="Phobius"/>
    </source>
</evidence>
<evidence type="ECO:0000313" key="6">
    <source>
        <dbReference type="Proteomes" id="UP000699462"/>
    </source>
</evidence>
<dbReference type="InterPro" id="IPR031318">
    <property type="entry name" value="OPI10"/>
</dbReference>
<evidence type="ECO:0000256" key="1">
    <source>
        <dbReference type="ARBA" id="ARBA00006623"/>
    </source>
</evidence>
<dbReference type="Pfam" id="PF21057">
    <property type="entry name" value="Hikeshi-like_C"/>
    <property type="match status" value="1"/>
</dbReference>
<evidence type="ECO:0000313" key="5">
    <source>
        <dbReference type="EMBL" id="KAF8568064.1"/>
    </source>
</evidence>
<dbReference type="Proteomes" id="UP000699462">
    <property type="component" value="Unassembled WGS sequence"/>
</dbReference>
<sequence>MFATIVSGNLVQTEFVQVSDNKFLITLAPLNDVNHIVVFLTGAAPFLPGMGGGVYLGLQQGGSQMWYFLGVLTNDRPSAIFKVGNLRKGAQLQNSEHPFGATFGLPTSNGVLVEAQLGISVESLTTLPPRSEGMESELTSADQMTRFTRFAAESLFNYVASFAHDSGSSSDPLVPMSAIKGWFSTILHKLTVDPCFWQK</sequence>
<gene>
    <name evidence="5" type="ORF">P879_05648</name>
</gene>
<dbReference type="Pfam" id="PF05603">
    <property type="entry name" value="Hikeshi-like_N"/>
    <property type="match status" value="1"/>
</dbReference>
<dbReference type="AlphaFoldDB" id="A0A8T0DM95"/>
<accession>A0A8T0DM95</accession>
<comment type="caution">
    <text evidence="5">The sequence shown here is derived from an EMBL/GenBank/DDBJ whole genome shotgun (WGS) entry which is preliminary data.</text>
</comment>
<organism evidence="5 6">
    <name type="scientific">Paragonimus westermani</name>
    <dbReference type="NCBI Taxonomy" id="34504"/>
    <lineage>
        <taxon>Eukaryota</taxon>
        <taxon>Metazoa</taxon>
        <taxon>Spiralia</taxon>
        <taxon>Lophotrochozoa</taxon>
        <taxon>Platyhelminthes</taxon>
        <taxon>Trematoda</taxon>
        <taxon>Digenea</taxon>
        <taxon>Plagiorchiida</taxon>
        <taxon>Troglotremata</taxon>
        <taxon>Troglotrematidae</taxon>
        <taxon>Paragonimus</taxon>
    </lineage>
</organism>
<keyword evidence="2" id="KW-0472">Membrane</keyword>
<dbReference type="PANTHER" id="PTHR12925">
    <property type="entry name" value="HIKESHI FAMILY MEMBER"/>
    <property type="match status" value="1"/>
</dbReference>
<evidence type="ECO:0000259" key="3">
    <source>
        <dbReference type="Pfam" id="PF05603"/>
    </source>
</evidence>
<dbReference type="OrthoDB" id="10248398at2759"/>
<keyword evidence="2" id="KW-0812">Transmembrane</keyword>
<comment type="similarity">
    <text evidence="1">Belongs to the OPI10 family.</text>
</comment>
<dbReference type="GO" id="GO:0005829">
    <property type="term" value="C:cytosol"/>
    <property type="evidence" value="ECO:0007669"/>
    <property type="project" value="TreeGrafter"/>
</dbReference>
<dbReference type="InterPro" id="IPR048364">
    <property type="entry name" value="Hikeshi-like_C"/>
</dbReference>
<keyword evidence="2" id="KW-1133">Transmembrane helix</keyword>
<feature type="transmembrane region" description="Helical" evidence="2">
    <location>
        <begin position="36"/>
        <end position="58"/>
    </location>
</feature>
<feature type="domain" description="Hikeshi-like N-terminal" evidence="3">
    <location>
        <begin position="5"/>
        <end position="127"/>
    </location>
</feature>
<proteinExistence type="inferred from homology"/>
<reference evidence="5 6" key="1">
    <citation type="submission" date="2019-07" db="EMBL/GenBank/DDBJ databases">
        <title>Annotation for the trematode Paragonimus westermani.</title>
        <authorList>
            <person name="Choi Y.-J."/>
        </authorList>
    </citation>
    <scope>NUCLEOTIDE SEQUENCE [LARGE SCALE GENOMIC DNA]</scope>
    <source>
        <strain evidence="5">180907_Pwestermani</strain>
    </source>
</reference>
<dbReference type="GO" id="GO:0005634">
    <property type="term" value="C:nucleus"/>
    <property type="evidence" value="ECO:0007669"/>
    <property type="project" value="TreeGrafter"/>
</dbReference>
<dbReference type="GO" id="GO:0061608">
    <property type="term" value="F:nuclear import signal receptor activity"/>
    <property type="evidence" value="ECO:0007669"/>
    <property type="project" value="TreeGrafter"/>
</dbReference>
<keyword evidence="6" id="KW-1185">Reference proteome</keyword>
<protein>
    <recommendedName>
        <fullName evidence="7">Hikeshi-like domain-containing protein</fullName>
    </recommendedName>
</protein>
<dbReference type="PANTHER" id="PTHR12925:SF0">
    <property type="entry name" value="PROTEIN HIKESHI"/>
    <property type="match status" value="1"/>
</dbReference>
<name>A0A8T0DM95_9TREM</name>
<feature type="domain" description="Hikeshi-like C-terminal" evidence="4">
    <location>
        <begin position="143"/>
        <end position="199"/>
    </location>
</feature>
<dbReference type="EMBL" id="JTDF01003127">
    <property type="protein sequence ID" value="KAF8568064.1"/>
    <property type="molecule type" value="Genomic_DNA"/>
</dbReference>
<evidence type="ECO:0000259" key="4">
    <source>
        <dbReference type="Pfam" id="PF21057"/>
    </source>
</evidence>
<evidence type="ECO:0008006" key="7">
    <source>
        <dbReference type="Google" id="ProtNLM"/>
    </source>
</evidence>
<dbReference type="InterPro" id="IPR008493">
    <property type="entry name" value="Hikeshi-like_N"/>
</dbReference>
<dbReference type="GO" id="GO:0006606">
    <property type="term" value="P:protein import into nucleus"/>
    <property type="evidence" value="ECO:0007669"/>
    <property type="project" value="TreeGrafter"/>
</dbReference>